<keyword evidence="7" id="KW-1185">Reference proteome</keyword>
<dbReference type="PANTHER" id="PTHR43649:SF33">
    <property type="entry name" value="POLYGALACTURONAN_RHAMNOGALACTURONAN-BINDING PROTEIN YTCQ"/>
    <property type="match status" value="1"/>
</dbReference>
<evidence type="ECO:0000313" key="7">
    <source>
        <dbReference type="Proteomes" id="UP001298681"/>
    </source>
</evidence>
<dbReference type="SUPFAM" id="SSF53850">
    <property type="entry name" value="Periplasmic binding protein-like II"/>
    <property type="match status" value="1"/>
</dbReference>
<dbReference type="InterPro" id="IPR050490">
    <property type="entry name" value="Bact_solute-bd_prot1"/>
</dbReference>
<comment type="caution">
    <text evidence="6">The sequence shown here is derived from an EMBL/GenBank/DDBJ whole genome shotgun (WGS) entry which is preliminary data.</text>
</comment>
<name>A0ABS9MIB0_9FIRM</name>
<evidence type="ECO:0000256" key="4">
    <source>
        <dbReference type="ARBA" id="ARBA00023139"/>
    </source>
</evidence>
<keyword evidence="5" id="KW-0449">Lipoprotein</keyword>
<evidence type="ECO:0000256" key="1">
    <source>
        <dbReference type="ARBA" id="ARBA00022475"/>
    </source>
</evidence>
<evidence type="ECO:0000313" key="6">
    <source>
        <dbReference type="EMBL" id="MCG4610169.1"/>
    </source>
</evidence>
<dbReference type="Pfam" id="PF01547">
    <property type="entry name" value="SBP_bac_1"/>
    <property type="match status" value="1"/>
</dbReference>
<dbReference type="Gene3D" id="3.40.190.10">
    <property type="entry name" value="Periplasmic binding protein-like II"/>
    <property type="match status" value="2"/>
</dbReference>
<evidence type="ECO:0000256" key="5">
    <source>
        <dbReference type="ARBA" id="ARBA00023288"/>
    </source>
</evidence>
<keyword evidence="1" id="KW-1003">Cell membrane</keyword>
<dbReference type="InterPro" id="IPR006059">
    <property type="entry name" value="SBP"/>
</dbReference>
<proteinExistence type="predicted"/>
<accession>A0ABS9MIB0</accession>
<organism evidence="6 7">
    <name type="scientific">Anaeromassilibacillus senegalensis</name>
    <dbReference type="NCBI Taxonomy" id="1673717"/>
    <lineage>
        <taxon>Bacteria</taxon>
        <taxon>Bacillati</taxon>
        <taxon>Bacillota</taxon>
        <taxon>Clostridia</taxon>
        <taxon>Eubacteriales</taxon>
        <taxon>Acutalibacteraceae</taxon>
        <taxon>Anaeromassilibacillus</taxon>
    </lineage>
</organism>
<dbReference type="Proteomes" id="UP001298681">
    <property type="component" value="Unassembled WGS sequence"/>
</dbReference>
<dbReference type="PANTHER" id="PTHR43649">
    <property type="entry name" value="ARABINOSE-BINDING PROTEIN-RELATED"/>
    <property type="match status" value="1"/>
</dbReference>
<evidence type="ECO:0000256" key="2">
    <source>
        <dbReference type="ARBA" id="ARBA00022729"/>
    </source>
</evidence>
<evidence type="ECO:0000256" key="3">
    <source>
        <dbReference type="ARBA" id="ARBA00023136"/>
    </source>
</evidence>
<keyword evidence="3" id="KW-0472">Membrane</keyword>
<sequence>MKQTKKIHQICAWFLILMVGILQGCDRTTKETEKVAEASLYQEQEEEGLSWETAAHTPFGKYPEPVACTVGRKSNGYTLEQALQDDVWTYQRFLADFLNIEFTNAFDVQSEEDFQQKVSMAIVSGDIPDIMTVNGQQLLRLYESGQIADLTEAYENCASDHIKEIYDSYGGACLDAATFDGRLMALPTTEMSHGPGVLWLRKDWMEKLNLPAPETMEDIEQILRRFIQEDPGGNGPGKTIGLVCSPEIAGDSGGLYMLNSVFTLYGAFPKQWMEQEDGSVAYGSIQPEMKNALAEVAKLYQEGLLDQQFLLRTEEDCQELLAEGISGAFFGNYWSSEVLPECLLKNPEADWTPYIVPKDENGYVTMFEGNPNSSYIVVRKGYSHPEVAIKMASVQFDYTQDVEPEFKNQLNRDGMLLNMHIGYDDSFARSGATLDQALRGEIQVDELNATHKSNFQKITAYLQAKKEGEVPSPWDWRQYKSYIEAYHLYMETPIKRVTPVFVRETDIMRKYWPALEEMEQEMMLRIVTGEAPLEDFDIFVEEWLDAGGDLVTGEVNRLHTQDN</sequence>
<keyword evidence="4" id="KW-0564">Palmitate</keyword>
<protein>
    <submittedName>
        <fullName evidence="6">Extracellular solute-binding protein</fullName>
    </submittedName>
</protein>
<dbReference type="PROSITE" id="PS51257">
    <property type="entry name" value="PROKAR_LIPOPROTEIN"/>
    <property type="match status" value="1"/>
</dbReference>
<dbReference type="RefSeq" id="WP_237966533.1">
    <property type="nucleotide sequence ID" value="NZ_JAKNHQ010000004.1"/>
</dbReference>
<keyword evidence="2" id="KW-0732">Signal</keyword>
<gene>
    <name evidence="6" type="ORF">L0P57_04360</name>
</gene>
<reference evidence="6 7" key="1">
    <citation type="submission" date="2022-01" db="EMBL/GenBank/DDBJ databases">
        <title>Collection of gut derived symbiotic bacterial strains cultured from healthy donors.</title>
        <authorList>
            <person name="Lin H."/>
            <person name="Kohout C."/>
            <person name="Waligurski E."/>
            <person name="Pamer E.G."/>
        </authorList>
    </citation>
    <scope>NUCLEOTIDE SEQUENCE [LARGE SCALE GENOMIC DNA]</scope>
    <source>
        <strain evidence="6 7">DFI.7.58</strain>
    </source>
</reference>
<dbReference type="EMBL" id="JAKNHQ010000004">
    <property type="protein sequence ID" value="MCG4610169.1"/>
    <property type="molecule type" value="Genomic_DNA"/>
</dbReference>